<proteinExistence type="predicted"/>
<gene>
    <name evidence="1" type="ORF">FHS13_000285</name>
</gene>
<dbReference type="AlphaFoldDB" id="A0A841IHX2"/>
<organism evidence="1 2">
    <name type="scientific">Nocardiopsis algeriensis</name>
    <dbReference type="NCBI Taxonomy" id="1478215"/>
    <lineage>
        <taxon>Bacteria</taxon>
        <taxon>Bacillati</taxon>
        <taxon>Actinomycetota</taxon>
        <taxon>Actinomycetes</taxon>
        <taxon>Streptosporangiales</taxon>
        <taxon>Nocardiopsidaceae</taxon>
        <taxon>Nocardiopsis</taxon>
    </lineage>
</organism>
<dbReference type="Proteomes" id="UP000536604">
    <property type="component" value="Unassembled WGS sequence"/>
</dbReference>
<evidence type="ECO:0000313" key="2">
    <source>
        <dbReference type="Proteomes" id="UP000536604"/>
    </source>
</evidence>
<accession>A0A841IHX2</accession>
<keyword evidence="2" id="KW-1185">Reference proteome</keyword>
<dbReference type="EMBL" id="JACHJO010000001">
    <property type="protein sequence ID" value="MBB6118357.1"/>
    <property type="molecule type" value="Genomic_DNA"/>
</dbReference>
<sequence>MKDQHRAGDLPDAMRAAAQAAQDVPLLELGEGRFEIGVFSYGSHGERAAQDYIDILRAWDRHDGSMARIEVWPSGTPDADLPADRVWVLDKPHTHTVLAWT</sequence>
<protein>
    <submittedName>
        <fullName evidence="1">Uncharacterized protein</fullName>
    </submittedName>
</protein>
<reference evidence="1 2" key="1">
    <citation type="submission" date="2020-08" db="EMBL/GenBank/DDBJ databases">
        <title>Genomic Encyclopedia of Type Strains, Phase III (KMG-III): the genomes of soil and plant-associated and newly described type strains.</title>
        <authorList>
            <person name="Whitman W."/>
        </authorList>
    </citation>
    <scope>NUCLEOTIDE SEQUENCE [LARGE SCALE GENOMIC DNA]</scope>
    <source>
        <strain evidence="1 2">CECT 8712</strain>
    </source>
</reference>
<evidence type="ECO:0000313" key="1">
    <source>
        <dbReference type="EMBL" id="MBB6118357.1"/>
    </source>
</evidence>
<comment type="caution">
    <text evidence="1">The sequence shown here is derived from an EMBL/GenBank/DDBJ whole genome shotgun (WGS) entry which is preliminary data.</text>
</comment>
<name>A0A841IHX2_9ACTN</name>
<dbReference type="RefSeq" id="WP_246404278.1">
    <property type="nucleotide sequence ID" value="NZ_JACHJO010000001.1"/>
</dbReference>